<protein>
    <submittedName>
        <fullName evidence="2">Uncharacterized protein</fullName>
    </submittedName>
</protein>
<sequence>MASSEEEGQCTIQDAIIIDMIVGEKLDIARPQLQVVKFIEPQPKAKIGQPNGLARHEGSAKVMARSHPGSSSHPSISTHRQQNRKIQVKNKKGSK</sequence>
<proteinExistence type="predicted"/>
<evidence type="ECO:0000313" key="3">
    <source>
        <dbReference type="Proteomes" id="UP000507245"/>
    </source>
</evidence>
<reference evidence="3" key="1">
    <citation type="journal article" date="2020" name="Genome Biol.">
        <title>Gamete binning: chromosome-level and haplotype-resolved genome assembly enabled by high-throughput single-cell sequencing of gamete genomes.</title>
        <authorList>
            <person name="Campoy J.A."/>
            <person name="Sun H."/>
            <person name="Goel M."/>
            <person name="Jiao W.-B."/>
            <person name="Folz-Donahue K."/>
            <person name="Wang N."/>
            <person name="Rubio M."/>
            <person name="Liu C."/>
            <person name="Kukat C."/>
            <person name="Ruiz D."/>
            <person name="Huettel B."/>
            <person name="Schneeberger K."/>
        </authorList>
    </citation>
    <scope>NUCLEOTIDE SEQUENCE [LARGE SCALE GENOMIC DNA]</scope>
    <source>
        <strain evidence="3">cv. Rojo Pasion</strain>
    </source>
</reference>
<name>A0A6J5XM27_PRUAR</name>
<gene>
    <name evidence="2" type="ORF">ORAREDHAP_LOCUS36418</name>
</gene>
<keyword evidence="3" id="KW-1185">Reference proteome</keyword>
<feature type="region of interest" description="Disordered" evidence="1">
    <location>
        <begin position="45"/>
        <end position="95"/>
    </location>
</feature>
<dbReference type="Proteomes" id="UP000507245">
    <property type="component" value="Unassembled WGS sequence"/>
</dbReference>
<evidence type="ECO:0000313" key="2">
    <source>
        <dbReference type="EMBL" id="CAB4313443.1"/>
    </source>
</evidence>
<evidence type="ECO:0000256" key="1">
    <source>
        <dbReference type="SAM" id="MobiDB-lite"/>
    </source>
</evidence>
<accession>A0A6J5XM27</accession>
<dbReference type="EMBL" id="CAEKKB010000006">
    <property type="protein sequence ID" value="CAB4313443.1"/>
    <property type="molecule type" value="Genomic_DNA"/>
</dbReference>
<feature type="compositionally biased region" description="Basic residues" evidence="1">
    <location>
        <begin position="81"/>
        <end position="95"/>
    </location>
</feature>
<dbReference type="AlphaFoldDB" id="A0A6J5XM27"/>
<organism evidence="2 3">
    <name type="scientific">Prunus armeniaca</name>
    <name type="common">Apricot</name>
    <name type="synonym">Armeniaca vulgaris</name>
    <dbReference type="NCBI Taxonomy" id="36596"/>
    <lineage>
        <taxon>Eukaryota</taxon>
        <taxon>Viridiplantae</taxon>
        <taxon>Streptophyta</taxon>
        <taxon>Embryophyta</taxon>
        <taxon>Tracheophyta</taxon>
        <taxon>Spermatophyta</taxon>
        <taxon>Magnoliopsida</taxon>
        <taxon>eudicotyledons</taxon>
        <taxon>Gunneridae</taxon>
        <taxon>Pentapetalae</taxon>
        <taxon>rosids</taxon>
        <taxon>fabids</taxon>
        <taxon>Rosales</taxon>
        <taxon>Rosaceae</taxon>
        <taxon>Amygdaloideae</taxon>
        <taxon>Amygdaleae</taxon>
        <taxon>Prunus</taxon>
    </lineage>
</organism>
<feature type="compositionally biased region" description="Low complexity" evidence="1">
    <location>
        <begin position="66"/>
        <end position="77"/>
    </location>
</feature>